<organism evidence="2 3">
    <name type="scientific">Saccharibacillus kuerlensis</name>
    <dbReference type="NCBI Taxonomy" id="459527"/>
    <lineage>
        <taxon>Bacteria</taxon>
        <taxon>Bacillati</taxon>
        <taxon>Bacillota</taxon>
        <taxon>Bacilli</taxon>
        <taxon>Bacillales</taxon>
        <taxon>Paenibacillaceae</taxon>
        <taxon>Saccharibacillus</taxon>
    </lineage>
</organism>
<keyword evidence="1" id="KW-0472">Membrane</keyword>
<feature type="transmembrane region" description="Helical" evidence="1">
    <location>
        <begin position="45"/>
        <end position="61"/>
    </location>
</feature>
<dbReference type="Proteomes" id="UP000606653">
    <property type="component" value="Unassembled WGS sequence"/>
</dbReference>
<keyword evidence="1" id="KW-0812">Transmembrane</keyword>
<comment type="caution">
    <text evidence="2">The sequence shown here is derived from an EMBL/GenBank/DDBJ whole genome shotgun (WGS) entry which is preliminary data.</text>
</comment>
<keyword evidence="3" id="KW-1185">Reference proteome</keyword>
<sequence>MLIGLAAFLVLYFSVYYLLSRCLLGHGLQRVTDPAGRKIEIIGRLILVAIALPTLYFLYFVSERLTFAGTFCFFIVYFAAQIGLQAWIEWKFLKGSKQYVVSLIMLVLAVLGMVVFGVIFFV</sequence>
<name>A0ABQ2L545_9BACL</name>
<proteinExistence type="predicted"/>
<evidence type="ECO:0000313" key="3">
    <source>
        <dbReference type="Proteomes" id="UP000606653"/>
    </source>
</evidence>
<evidence type="ECO:0000256" key="1">
    <source>
        <dbReference type="SAM" id="Phobius"/>
    </source>
</evidence>
<gene>
    <name evidence="2" type="ORF">GCM10010969_28480</name>
</gene>
<dbReference type="Pfam" id="PF13789">
    <property type="entry name" value="DUF4181"/>
    <property type="match status" value="1"/>
</dbReference>
<feature type="transmembrane region" description="Helical" evidence="1">
    <location>
        <begin position="6"/>
        <end position="24"/>
    </location>
</feature>
<reference evidence="3" key="1">
    <citation type="journal article" date="2019" name="Int. J. Syst. Evol. Microbiol.">
        <title>The Global Catalogue of Microorganisms (GCM) 10K type strain sequencing project: providing services to taxonomists for standard genome sequencing and annotation.</title>
        <authorList>
            <consortium name="The Broad Institute Genomics Platform"/>
            <consortium name="The Broad Institute Genome Sequencing Center for Infectious Disease"/>
            <person name="Wu L."/>
            <person name="Ma J."/>
        </authorList>
    </citation>
    <scope>NUCLEOTIDE SEQUENCE [LARGE SCALE GENOMIC DNA]</scope>
    <source>
        <strain evidence="3">CGMCC 1.6964</strain>
    </source>
</reference>
<feature type="transmembrane region" description="Helical" evidence="1">
    <location>
        <begin position="67"/>
        <end position="88"/>
    </location>
</feature>
<protein>
    <recommendedName>
        <fullName evidence="4">DUF4181 domain-containing protein</fullName>
    </recommendedName>
</protein>
<dbReference type="EMBL" id="BMLN01000008">
    <property type="protein sequence ID" value="GGO03860.1"/>
    <property type="molecule type" value="Genomic_DNA"/>
</dbReference>
<dbReference type="RefSeq" id="WP_018976513.1">
    <property type="nucleotide sequence ID" value="NZ_BMLN01000008.1"/>
</dbReference>
<evidence type="ECO:0008006" key="4">
    <source>
        <dbReference type="Google" id="ProtNLM"/>
    </source>
</evidence>
<feature type="transmembrane region" description="Helical" evidence="1">
    <location>
        <begin position="100"/>
        <end position="121"/>
    </location>
</feature>
<accession>A0ABQ2L545</accession>
<keyword evidence="1" id="KW-1133">Transmembrane helix</keyword>
<dbReference type="InterPro" id="IPR025441">
    <property type="entry name" value="DUF4181"/>
</dbReference>
<evidence type="ECO:0000313" key="2">
    <source>
        <dbReference type="EMBL" id="GGO03860.1"/>
    </source>
</evidence>